<evidence type="ECO:0000256" key="7">
    <source>
        <dbReference type="ARBA" id="ARBA00023180"/>
    </source>
</evidence>
<gene>
    <name evidence="10" type="ORF">C1SCF055_LOCUS30713</name>
</gene>
<evidence type="ECO:0000256" key="5">
    <source>
        <dbReference type="ARBA" id="ARBA00022989"/>
    </source>
</evidence>
<keyword evidence="13" id="KW-1185">Reference proteome</keyword>
<dbReference type="OrthoDB" id="409647at2759"/>
<keyword evidence="3" id="KW-0808">Transferase</keyword>
<dbReference type="AlphaFoldDB" id="A0A9P1D9E3"/>
<keyword evidence="6 8" id="KW-0472">Membrane</keyword>
<dbReference type="InterPro" id="IPR049625">
    <property type="entry name" value="Glyco_transf_61_cat"/>
</dbReference>
<keyword evidence="4 8" id="KW-0812">Transmembrane</keyword>
<evidence type="ECO:0000256" key="2">
    <source>
        <dbReference type="ARBA" id="ARBA00022676"/>
    </source>
</evidence>
<protein>
    <submittedName>
        <fullName evidence="12">Tropomodulin-2</fullName>
    </submittedName>
</protein>
<evidence type="ECO:0000313" key="12">
    <source>
        <dbReference type="EMBL" id="CAL4792265.1"/>
    </source>
</evidence>
<evidence type="ECO:0000259" key="9">
    <source>
        <dbReference type="Pfam" id="PF04577"/>
    </source>
</evidence>
<keyword evidence="2" id="KW-0328">Glycosyltransferase</keyword>
<dbReference type="EMBL" id="CAMXCT030003535">
    <property type="protein sequence ID" value="CAL4792265.1"/>
    <property type="molecule type" value="Genomic_DNA"/>
</dbReference>
<reference evidence="11" key="2">
    <citation type="submission" date="2024-04" db="EMBL/GenBank/DDBJ databases">
        <authorList>
            <person name="Chen Y."/>
            <person name="Shah S."/>
            <person name="Dougan E. K."/>
            <person name="Thang M."/>
            <person name="Chan C."/>
        </authorList>
    </citation>
    <scope>NUCLEOTIDE SEQUENCE [LARGE SCALE GENOMIC DNA]</scope>
</reference>
<feature type="domain" description="Glycosyltransferase 61 catalytic" evidence="9">
    <location>
        <begin position="519"/>
        <end position="617"/>
    </location>
</feature>
<keyword evidence="7" id="KW-0325">Glycoprotein</keyword>
<comment type="subcellular location">
    <subcellularLocation>
        <location evidence="1">Membrane</location>
        <topology evidence="1">Single-pass membrane protein</topology>
    </subcellularLocation>
</comment>
<name>A0A9P1D9E3_9DINO</name>
<evidence type="ECO:0000256" key="8">
    <source>
        <dbReference type="SAM" id="Phobius"/>
    </source>
</evidence>
<dbReference type="GO" id="GO:0016020">
    <property type="term" value="C:membrane"/>
    <property type="evidence" value="ECO:0007669"/>
    <property type="project" value="UniProtKB-SubCell"/>
</dbReference>
<dbReference type="Pfam" id="PF04577">
    <property type="entry name" value="Glyco_transf_61"/>
    <property type="match status" value="1"/>
</dbReference>
<evidence type="ECO:0000256" key="6">
    <source>
        <dbReference type="ARBA" id="ARBA00023136"/>
    </source>
</evidence>
<evidence type="ECO:0000256" key="1">
    <source>
        <dbReference type="ARBA" id="ARBA00004167"/>
    </source>
</evidence>
<organism evidence="10">
    <name type="scientific">Cladocopium goreaui</name>
    <dbReference type="NCBI Taxonomy" id="2562237"/>
    <lineage>
        <taxon>Eukaryota</taxon>
        <taxon>Sar</taxon>
        <taxon>Alveolata</taxon>
        <taxon>Dinophyceae</taxon>
        <taxon>Suessiales</taxon>
        <taxon>Symbiodiniaceae</taxon>
        <taxon>Cladocopium</taxon>
    </lineage>
</organism>
<dbReference type="InterPro" id="IPR007657">
    <property type="entry name" value="Glycosyltransferase_61"/>
</dbReference>
<evidence type="ECO:0000256" key="3">
    <source>
        <dbReference type="ARBA" id="ARBA00022679"/>
    </source>
</evidence>
<dbReference type="EMBL" id="CAMXCT010003535">
    <property type="protein sequence ID" value="CAI4004953.1"/>
    <property type="molecule type" value="Genomic_DNA"/>
</dbReference>
<dbReference type="GO" id="GO:0016757">
    <property type="term" value="F:glycosyltransferase activity"/>
    <property type="evidence" value="ECO:0007669"/>
    <property type="project" value="UniProtKB-KW"/>
</dbReference>
<dbReference type="PANTHER" id="PTHR20961:SF38">
    <property type="entry name" value="PROTEIN O-LINKED-MANNOSE BETA-1,4-N-ACETYLGLUCOSAMINYLTRANSFERASE 2"/>
    <property type="match status" value="1"/>
</dbReference>
<reference evidence="10" key="1">
    <citation type="submission" date="2022-10" db="EMBL/GenBank/DDBJ databases">
        <authorList>
            <person name="Chen Y."/>
            <person name="Dougan E. K."/>
            <person name="Chan C."/>
            <person name="Rhodes N."/>
            <person name="Thang M."/>
        </authorList>
    </citation>
    <scope>NUCLEOTIDE SEQUENCE</scope>
</reference>
<dbReference type="EMBL" id="CAMXCT020003535">
    <property type="protein sequence ID" value="CAL1158328.1"/>
    <property type="molecule type" value="Genomic_DNA"/>
</dbReference>
<evidence type="ECO:0000313" key="11">
    <source>
        <dbReference type="EMBL" id="CAL1158328.1"/>
    </source>
</evidence>
<dbReference type="Proteomes" id="UP001152797">
    <property type="component" value="Unassembled WGS sequence"/>
</dbReference>
<keyword evidence="5 8" id="KW-1133">Transmembrane helix</keyword>
<sequence>MQLDAGCWSDGFSFSSCCFSRPPECFDEMFTFERCCLVSSAELKLSDFRKRWPALAWNIRGPYGAAKGVRHPRWRRRATQVLRRARRQLRRAWRSLASGAGVVVAISELLAFYVLKLDWFRHDPGAGLGPLSAELRRYEIRSWQRLRQGMEQTRQAPFEACACAGKGYDMLMAMRDNIKRLWLYHPNFTGMLTSPGEPAHHMSMLQSCVEPRMAQEALLLFEQTSLQTNCVSGDVATNIAVAQACILQRKWDRAAELYLLAFALVVLAPWTDCLTLSFWDLTAEDVVYNAARLLAPSRRAAVPLTPRQAVRQVAWRRSPYRLMPVHQNRCDGPIALDGFCLESGAIVVPKWRGSDVRTALCAEFGAFDSPNLVKEVKLEQIQQDVDPSGELKNLQAFLVPVGTPFPNVWHALHWWVPALALKEERGWLATELQVVIVFDNQPRHGEARWDIQRPQSETLVTFAAFHQPILRALSAHPVLLLAHTEKICFQQGTVGFRSFRYDMKEPQMSRQHLALFRRALALHAGVTLAKETQCEVLIINRAAGRPRHISNLHLVTARLRSLSRFARAPGLRVLSRALESHSLLEQFALASQADVLVGAHGAGLAWMVAMNPGSAVLELMPTLPGYVACVDTWDHPRNLRHSIYGGLAHFVGQHHICIKGNGTMPLSFEVDNFREKSFEVPLQLTAQRVREAVAMTRGLGQKRSDQRPRGENAWGGGGLGLTVKNGLRMVELFFSDICGGKERKEATHHFGDTVIR</sequence>
<dbReference type="PANTHER" id="PTHR20961">
    <property type="entry name" value="GLYCOSYLTRANSFERASE"/>
    <property type="match status" value="1"/>
</dbReference>
<evidence type="ECO:0000313" key="13">
    <source>
        <dbReference type="Proteomes" id="UP001152797"/>
    </source>
</evidence>
<proteinExistence type="predicted"/>
<evidence type="ECO:0000313" key="10">
    <source>
        <dbReference type="EMBL" id="CAI4004953.1"/>
    </source>
</evidence>
<feature type="transmembrane region" description="Helical" evidence="8">
    <location>
        <begin position="92"/>
        <end position="115"/>
    </location>
</feature>
<comment type="caution">
    <text evidence="10">The sequence shown here is derived from an EMBL/GenBank/DDBJ whole genome shotgun (WGS) entry which is preliminary data.</text>
</comment>
<evidence type="ECO:0000256" key="4">
    <source>
        <dbReference type="ARBA" id="ARBA00022692"/>
    </source>
</evidence>
<accession>A0A9P1D9E3</accession>